<feature type="compositionally biased region" description="Low complexity" evidence="1">
    <location>
        <begin position="44"/>
        <end position="56"/>
    </location>
</feature>
<proteinExistence type="predicted"/>
<feature type="region of interest" description="Disordered" evidence="1">
    <location>
        <begin position="1"/>
        <end position="83"/>
    </location>
</feature>
<accession>A0A6G1LJJ7</accession>
<evidence type="ECO:0000313" key="3">
    <source>
        <dbReference type="Proteomes" id="UP000799436"/>
    </source>
</evidence>
<name>A0A6G1LJJ7_9PEZI</name>
<reference evidence="2" key="1">
    <citation type="journal article" date="2020" name="Stud. Mycol.">
        <title>101 Dothideomycetes genomes: a test case for predicting lifestyles and emergence of pathogens.</title>
        <authorList>
            <person name="Haridas S."/>
            <person name="Albert R."/>
            <person name="Binder M."/>
            <person name="Bloem J."/>
            <person name="Labutti K."/>
            <person name="Salamov A."/>
            <person name="Andreopoulos B."/>
            <person name="Baker S."/>
            <person name="Barry K."/>
            <person name="Bills G."/>
            <person name="Bluhm B."/>
            <person name="Cannon C."/>
            <person name="Castanera R."/>
            <person name="Culley D."/>
            <person name="Daum C."/>
            <person name="Ezra D."/>
            <person name="Gonzalez J."/>
            <person name="Henrissat B."/>
            <person name="Kuo A."/>
            <person name="Liang C."/>
            <person name="Lipzen A."/>
            <person name="Lutzoni F."/>
            <person name="Magnuson J."/>
            <person name="Mondo S."/>
            <person name="Nolan M."/>
            <person name="Ohm R."/>
            <person name="Pangilinan J."/>
            <person name="Park H.-J."/>
            <person name="Ramirez L."/>
            <person name="Alfaro M."/>
            <person name="Sun H."/>
            <person name="Tritt A."/>
            <person name="Yoshinaga Y."/>
            <person name="Zwiers L.-H."/>
            <person name="Turgeon B."/>
            <person name="Goodwin S."/>
            <person name="Spatafora J."/>
            <person name="Crous P."/>
            <person name="Grigoriev I."/>
        </authorList>
    </citation>
    <scope>NUCLEOTIDE SEQUENCE</scope>
    <source>
        <strain evidence="2">CBS 116005</strain>
    </source>
</reference>
<organism evidence="2 3">
    <name type="scientific">Teratosphaeria nubilosa</name>
    <dbReference type="NCBI Taxonomy" id="161662"/>
    <lineage>
        <taxon>Eukaryota</taxon>
        <taxon>Fungi</taxon>
        <taxon>Dikarya</taxon>
        <taxon>Ascomycota</taxon>
        <taxon>Pezizomycotina</taxon>
        <taxon>Dothideomycetes</taxon>
        <taxon>Dothideomycetidae</taxon>
        <taxon>Mycosphaerellales</taxon>
        <taxon>Teratosphaeriaceae</taxon>
        <taxon>Teratosphaeria</taxon>
    </lineage>
</organism>
<evidence type="ECO:0000256" key="1">
    <source>
        <dbReference type="SAM" id="MobiDB-lite"/>
    </source>
</evidence>
<sequence length="83" mass="8759">MHVGRSEAFSTGTSDNNRAGIVRGRKHGSTTALIDGSLAHRPPGGTSQTGQGSSASRTILAAPRRPRRAGIQPRLQQQMLGRN</sequence>
<dbReference type="EMBL" id="ML995813">
    <property type="protein sequence ID" value="KAF2772790.1"/>
    <property type="molecule type" value="Genomic_DNA"/>
</dbReference>
<protein>
    <submittedName>
        <fullName evidence="2">Uncharacterized protein</fullName>
    </submittedName>
</protein>
<dbReference type="AlphaFoldDB" id="A0A6G1LJJ7"/>
<gene>
    <name evidence="2" type="ORF">EJ03DRAFT_324340</name>
</gene>
<evidence type="ECO:0000313" key="2">
    <source>
        <dbReference type="EMBL" id="KAF2772790.1"/>
    </source>
</evidence>
<dbReference type="Proteomes" id="UP000799436">
    <property type="component" value="Unassembled WGS sequence"/>
</dbReference>
<feature type="compositionally biased region" description="Polar residues" evidence="1">
    <location>
        <begin position="8"/>
        <end position="17"/>
    </location>
</feature>
<feature type="compositionally biased region" description="Polar residues" evidence="1">
    <location>
        <begin position="74"/>
        <end position="83"/>
    </location>
</feature>
<keyword evidence="3" id="KW-1185">Reference proteome</keyword>